<sequence length="128" mass="14394">MIVSLAFAPTGDLEEALTEVSRVLLRELLPALAWFEITYLSRPKSSGGRGIPAFPPNIWSVYQRMLIGRHRTNNFVEAAHRRMRIAFGCESSNVTGNQYAWMRRLMEGEQCNRKSVCPPAVVGRQSIG</sequence>
<evidence type="ECO:0000313" key="1">
    <source>
        <dbReference type="EMBL" id="KFD61399.1"/>
    </source>
</evidence>
<dbReference type="AlphaFoldDB" id="A0A085MW03"/>
<gene>
    <name evidence="1" type="ORF">M514_26454</name>
</gene>
<dbReference type="Proteomes" id="UP000030758">
    <property type="component" value="Unassembled WGS sequence"/>
</dbReference>
<protein>
    <submittedName>
        <fullName evidence="1">Uncharacterized protein</fullName>
    </submittedName>
</protein>
<reference evidence="1" key="1">
    <citation type="journal article" date="2014" name="Nat. Genet.">
        <title>Genome and transcriptome of the porcine whipworm Trichuris suis.</title>
        <authorList>
            <person name="Jex A.R."/>
            <person name="Nejsum P."/>
            <person name="Schwarz E.M."/>
            <person name="Hu L."/>
            <person name="Young N.D."/>
            <person name="Hall R.S."/>
            <person name="Korhonen P.K."/>
            <person name="Liao S."/>
            <person name="Thamsborg S."/>
            <person name="Xia J."/>
            <person name="Xu P."/>
            <person name="Wang S."/>
            <person name="Scheerlinck J.P."/>
            <person name="Hofmann A."/>
            <person name="Sternberg P.W."/>
            <person name="Wang J."/>
            <person name="Gasser R.B."/>
        </authorList>
    </citation>
    <scope>NUCLEOTIDE SEQUENCE [LARGE SCALE GENOMIC DNA]</scope>
    <source>
        <strain evidence="1">DCEP-RM93F</strain>
    </source>
</reference>
<name>A0A085MW03_9BILA</name>
<proteinExistence type="predicted"/>
<accession>A0A085MW03</accession>
<dbReference type="EMBL" id="KL367625">
    <property type="protein sequence ID" value="KFD61399.1"/>
    <property type="molecule type" value="Genomic_DNA"/>
</dbReference>
<organism evidence="1">
    <name type="scientific">Trichuris suis</name>
    <name type="common">pig whipworm</name>
    <dbReference type="NCBI Taxonomy" id="68888"/>
    <lineage>
        <taxon>Eukaryota</taxon>
        <taxon>Metazoa</taxon>
        <taxon>Ecdysozoa</taxon>
        <taxon>Nematoda</taxon>
        <taxon>Enoplea</taxon>
        <taxon>Dorylaimia</taxon>
        <taxon>Trichinellida</taxon>
        <taxon>Trichuridae</taxon>
        <taxon>Trichuris</taxon>
    </lineage>
</organism>